<keyword evidence="3" id="KW-1185">Reference proteome</keyword>
<protein>
    <submittedName>
        <fullName evidence="2">Uncharacterized protein</fullName>
    </submittedName>
</protein>
<keyword evidence="1" id="KW-0732">Signal</keyword>
<gene>
    <name evidence="2" type="ORF">EHSB41UT_04687</name>
</gene>
<evidence type="ECO:0000313" key="3">
    <source>
        <dbReference type="Proteomes" id="UP000196573"/>
    </source>
</evidence>
<dbReference type="AlphaFoldDB" id="A0A1X7ARZ0"/>
<feature type="chain" id="PRO_5012485335" evidence="1">
    <location>
        <begin position="27"/>
        <end position="401"/>
    </location>
</feature>
<organism evidence="2 3">
    <name type="scientific">Parendozoicomonas haliclonae</name>
    <dbReference type="NCBI Taxonomy" id="1960125"/>
    <lineage>
        <taxon>Bacteria</taxon>
        <taxon>Pseudomonadati</taxon>
        <taxon>Pseudomonadota</taxon>
        <taxon>Gammaproteobacteria</taxon>
        <taxon>Oceanospirillales</taxon>
        <taxon>Endozoicomonadaceae</taxon>
        <taxon>Parendozoicomonas</taxon>
    </lineage>
</organism>
<dbReference type="RefSeq" id="WP_087113309.1">
    <property type="nucleotide sequence ID" value="NZ_CBCSCN010000020.1"/>
</dbReference>
<dbReference type="EMBL" id="FWPT01000018">
    <property type="protein sequence ID" value="SMA50869.1"/>
    <property type="molecule type" value="Genomic_DNA"/>
</dbReference>
<name>A0A1X7ARZ0_9GAMM</name>
<sequence length="401" mass="43307">MAHFFSGVTRWLMVVMITLFSSSVFAANQWLVAVLLGNARADAWLINMDDYKDVPPVHVMADTKTEAAFINLSGNIGSGGFEKGLANTEKLTDALLGKLLPQIKKQNESAQAEDIDGVEINFLYAMAGLDLIDGRVPGSVYQADEGRAVLSRYESHVDQQFRNHGLAINTLLGASDAALLLNAVRATGSATSNSDASNLVIYDDTYGIGYRLNDHGIEQKAELVKPYPQGGFYALGYQGGALLADDPELARPFNDSIRSFWDQQGVHYSPLEVSNRYAQGHKNELGGVMSRLFGHDDNNLSPEVFHALVQSVEQTARSLGSLALEVLPDNKPESASAAIPVKIIGFYGDTLAAFPALSEIFDQVTGGLVVPELVHGAELEEALATAAVETYQQLLKARYGL</sequence>
<proteinExistence type="predicted"/>
<evidence type="ECO:0000313" key="2">
    <source>
        <dbReference type="EMBL" id="SMA50869.1"/>
    </source>
</evidence>
<feature type="signal peptide" evidence="1">
    <location>
        <begin position="1"/>
        <end position="26"/>
    </location>
</feature>
<dbReference type="Proteomes" id="UP000196573">
    <property type="component" value="Unassembled WGS sequence"/>
</dbReference>
<evidence type="ECO:0000256" key="1">
    <source>
        <dbReference type="SAM" id="SignalP"/>
    </source>
</evidence>
<reference evidence="2 3" key="1">
    <citation type="submission" date="2017-03" db="EMBL/GenBank/DDBJ databases">
        <authorList>
            <person name="Afonso C.L."/>
            <person name="Miller P.J."/>
            <person name="Scott M.A."/>
            <person name="Spackman E."/>
            <person name="Goraichik I."/>
            <person name="Dimitrov K.M."/>
            <person name="Suarez D.L."/>
            <person name="Swayne D.E."/>
        </authorList>
    </citation>
    <scope>NUCLEOTIDE SEQUENCE [LARGE SCALE GENOMIC DNA]</scope>
    <source>
        <strain evidence="2">SB41UT1</strain>
    </source>
</reference>
<accession>A0A1X7ARZ0</accession>